<dbReference type="OMA" id="QGFVNIQ"/>
<proteinExistence type="inferred from homology"/>
<evidence type="ECO:0000256" key="1">
    <source>
        <dbReference type="ARBA" id="ARBA00004370"/>
    </source>
</evidence>
<dbReference type="SUPFAM" id="SSF52540">
    <property type="entry name" value="P-loop containing nucleoside triphosphate hydrolases"/>
    <property type="match status" value="2"/>
</dbReference>
<dbReference type="Gene3D" id="2.40.40.20">
    <property type="match status" value="1"/>
</dbReference>
<feature type="domain" description="AAA+ ATPase" evidence="10">
    <location>
        <begin position="771"/>
        <end position="907"/>
    </location>
</feature>
<dbReference type="PROSITE" id="PS00674">
    <property type="entry name" value="AAA"/>
    <property type="match status" value="1"/>
</dbReference>
<feature type="region of interest" description="Disordered" evidence="9">
    <location>
        <begin position="177"/>
        <end position="197"/>
    </location>
</feature>
<dbReference type="STRING" id="283909.R7VFQ0"/>
<dbReference type="CDD" id="cd00009">
    <property type="entry name" value="AAA"/>
    <property type="match status" value="1"/>
</dbReference>
<dbReference type="EMBL" id="AMQN01000548">
    <property type="status" value="NOT_ANNOTATED_CDS"/>
    <property type="molecule type" value="Genomic_DNA"/>
</dbReference>
<keyword evidence="3" id="KW-0547">Nucleotide-binding</keyword>
<dbReference type="PANTHER" id="PTHR23077:SF12">
    <property type="entry name" value="PEROXISOMAL ATPASE PEX1"/>
    <property type="match status" value="1"/>
</dbReference>
<evidence type="ECO:0000256" key="9">
    <source>
        <dbReference type="SAM" id="MobiDB-lite"/>
    </source>
</evidence>
<evidence type="ECO:0000256" key="2">
    <source>
        <dbReference type="ARBA" id="ARBA00006914"/>
    </source>
</evidence>
<keyword evidence="5" id="KW-0067">ATP-binding</keyword>
<evidence type="ECO:0000256" key="4">
    <source>
        <dbReference type="ARBA" id="ARBA00022801"/>
    </source>
</evidence>
<dbReference type="Gene3D" id="3.10.330.10">
    <property type="match status" value="1"/>
</dbReference>
<name>R7VFQ0_CAPTE</name>
<dbReference type="Pfam" id="PF09263">
    <property type="entry name" value="PEX-2N"/>
    <property type="match status" value="1"/>
</dbReference>
<dbReference type="Proteomes" id="UP000014760">
    <property type="component" value="Unassembled WGS sequence"/>
</dbReference>
<comment type="subcellular location">
    <subcellularLocation>
        <location evidence="1">Membrane</location>
    </subcellularLocation>
</comment>
<evidence type="ECO:0000256" key="8">
    <source>
        <dbReference type="ARBA" id="ARBA00034532"/>
    </source>
</evidence>
<dbReference type="InterPro" id="IPR003593">
    <property type="entry name" value="AAA+_ATPase"/>
</dbReference>
<dbReference type="InterPro" id="IPR029067">
    <property type="entry name" value="CDC48_domain_2-like_sf"/>
</dbReference>
<dbReference type="GO" id="GO:0005778">
    <property type="term" value="C:peroxisomal membrane"/>
    <property type="evidence" value="ECO:0007669"/>
    <property type="project" value="TreeGrafter"/>
</dbReference>
<dbReference type="Gene3D" id="3.40.50.300">
    <property type="entry name" value="P-loop containing nucleotide triphosphate hydrolases"/>
    <property type="match status" value="2"/>
</dbReference>
<dbReference type="EMBL" id="KB292506">
    <property type="protein sequence ID" value="ELU17449.1"/>
    <property type="molecule type" value="Genomic_DNA"/>
</dbReference>
<dbReference type="EnsemblMetazoa" id="CapteT183010">
    <property type="protein sequence ID" value="CapteP183010"/>
    <property type="gene ID" value="CapteG183010"/>
</dbReference>
<dbReference type="AlphaFoldDB" id="R7VFQ0"/>
<accession>R7VFQ0</accession>
<keyword evidence="6" id="KW-0472">Membrane</keyword>
<dbReference type="GO" id="GO:0005524">
    <property type="term" value="F:ATP binding"/>
    <property type="evidence" value="ECO:0007669"/>
    <property type="project" value="UniProtKB-KW"/>
</dbReference>
<evidence type="ECO:0000313" key="11">
    <source>
        <dbReference type="EMBL" id="ELU17449.1"/>
    </source>
</evidence>
<comment type="similarity">
    <text evidence="2">Belongs to the AAA ATPase family.</text>
</comment>
<dbReference type="SUPFAM" id="SSF54585">
    <property type="entry name" value="Cdc48 domain 2-like"/>
    <property type="match status" value="1"/>
</dbReference>
<dbReference type="EMBL" id="AMQN01000547">
    <property type="status" value="NOT_ANNOTATED_CDS"/>
    <property type="molecule type" value="Genomic_DNA"/>
</dbReference>
<dbReference type="OrthoDB" id="2187at2759"/>
<gene>
    <name evidence="11" type="ORF">CAPTEDRAFT_183010</name>
</gene>
<evidence type="ECO:0000256" key="6">
    <source>
        <dbReference type="ARBA" id="ARBA00023136"/>
    </source>
</evidence>
<evidence type="ECO:0000256" key="7">
    <source>
        <dbReference type="ARBA" id="ARBA00032509"/>
    </source>
</evidence>
<reference evidence="11 13" key="2">
    <citation type="journal article" date="2013" name="Nature">
        <title>Insights into bilaterian evolution from three spiralian genomes.</title>
        <authorList>
            <person name="Simakov O."/>
            <person name="Marletaz F."/>
            <person name="Cho S.J."/>
            <person name="Edsinger-Gonzales E."/>
            <person name="Havlak P."/>
            <person name="Hellsten U."/>
            <person name="Kuo D.H."/>
            <person name="Larsson T."/>
            <person name="Lv J."/>
            <person name="Arendt D."/>
            <person name="Savage R."/>
            <person name="Osoegawa K."/>
            <person name="de Jong P."/>
            <person name="Grimwood J."/>
            <person name="Chapman J.A."/>
            <person name="Shapiro H."/>
            <person name="Aerts A."/>
            <person name="Otillar R.P."/>
            <person name="Terry A.Y."/>
            <person name="Boore J.L."/>
            <person name="Grigoriev I.V."/>
            <person name="Lindberg D.R."/>
            <person name="Seaver E.C."/>
            <person name="Weisblat D.A."/>
            <person name="Putnam N.H."/>
            <person name="Rokhsar D.S."/>
        </authorList>
    </citation>
    <scope>NUCLEOTIDE SEQUENCE</scope>
    <source>
        <strain evidence="11 13">I ESC-2004</strain>
    </source>
</reference>
<dbReference type="HOGENOM" id="CLU_000688_1_1_1"/>
<dbReference type="InterPro" id="IPR027417">
    <property type="entry name" value="P-loop_NTPase"/>
</dbReference>
<protein>
    <recommendedName>
        <fullName evidence="8">Peroxisomal ATPase PEX1</fullName>
    </recommendedName>
    <alternativeName>
        <fullName evidence="7">Peroxin-1</fullName>
    </alternativeName>
</protein>
<dbReference type="InterPro" id="IPR015342">
    <property type="entry name" value="PEX1-N_C-lobe"/>
</dbReference>
<reference evidence="13" key="1">
    <citation type="submission" date="2012-12" db="EMBL/GenBank/DDBJ databases">
        <authorList>
            <person name="Hellsten U."/>
            <person name="Grimwood J."/>
            <person name="Chapman J.A."/>
            <person name="Shapiro H."/>
            <person name="Aerts A."/>
            <person name="Otillar R.P."/>
            <person name="Terry A.Y."/>
            <person name="Boore J.L."/>
            <person name="Simakov O."/>
            <person name="Marletaz F."/>
            <person name="Cho S.-J."/>
            <person name="Edsinger-Gonzales E."/>
            <person name="Havlak P."/>
            <person name="Kuo D.-H."/>
            <person name="Larsson T."/>
            <person name="Lv J."/>
            <person name="Arendt D."/>
            <person name="Savage R."/>
            <person name="Osoegawa K."/>
            <person name="de Jong P."/>
            <person name="Lindberg D.R."/>
            <person name="Seaver E.C."/>
            <person name="Weisblat D.A."/>
            <person name="Putnam N.H."/>
            <person name="Grigoriev I.V."/>
            <person name="Rokhsar D.S."/>
        </authorList>
    </citation>
    <scope>NUCLEOTIDE SEQUENCE</scope>
    <source>
        <strain evidence="13">I ESC-2004</strain>
    </source>
</reference>
<dbReference type="GO" id="GO:0016887">
    <property type="term" value="F:ATP hydrolysis activity"/>
    <property type="evidence" value="ECO:0007669"/>
    <property type="project" value="InterPro"/>
</dbReference>
<dbReference type="SMART" id="SM00382">
    <property type="entry name" value="AAA"/>
    <property type="match status" value="2"/>
</dbReference>
<evidence type="ECO:0000259" key="10">
    <source>
        <dbReference type="SMART" id="SM00382"/>
    </source>
</evidence>
<sequence>MSKSAVLVFNGNKHCFVTLPRSFVGKLPRDKQVVIELQNAEGHKLFTNWNGAVSIDISQGSEVVEVNGLYGNKQGFQDGETVVVSVHSSVVTCDQVHVEPLSVDDWEILEMHAAHIESSLLSSLRVVWKEQTFPVWVHRSLCIFVKIRSMQPEAEFCFLEQNSEVIVAPKARASALTKKSKEEEVKNEEEEQKAPKGRLDSTVSFLTSLWKKEEKKTKNLVEKDEEHVKLDLSLSVAALEDFINRDSKGKQSSNHLMMWKQSTNVVVAKQTLQDIGLNNIPCEFLAQIQKIPSPNESLEQAKKEQDRATRSSLEVAPRPSCIVRVLVVDNRNDQKIKLDHWLPPRKVLPDGFTSDLLEIAFKAWLKDNTSAWLPLIVDHSTVIRCRLKPDTCQDICISVHPSNSNALLCAFASEIHAGIFPRCALKIGEVISPSDIFPLWKSPREIDPEVPKVSFKLLGGVSEHHRVAMRAIDQCLGQRPLARLLLGSMPGVSSGALLVCGSKGVGKTAFMKALCNEASKHPNMAFISIVNCKTLRGKRIESIRKYFEQVLNECAWRQPSVLVLDDLDHIAASPAGPDQEMTPDSLYYSRVAQVLKDLFKAEMSEGSRLSVIVSAKSRSSIHHTLSSPTDFHLFKKQIELQAPDQTQRFAILESLFITRPHISPSSDLDLHSVASLSEGFVARDLESLVDRAVHAHLMKRPSDLDLTQADFTAALDGFTPASLRDITLHEEKEGIGWEAVGGLHGVRSTLVETLQWPAKYPELFSKCPLRVRSGLLLYGAPGTGKTLLASAVAKECALNFISIKGPELLSKYIGASEQAVRDVFARAQSAKPCILFFDEFESLAPRRGHDSTGVTDRVVNQLLTQLDGVEGLQGVYVLGATSRPDLIDPALLRPGRLDKALHCNLPSTDEQLEIMKVLTRNMSLSEDADLSAVIALCKHFTGADFKALLYNAQLEAIHDGTKHLLKPTETQEVKPDIAHMPSIEDGIKELSKEEYDALTIQLMGGGSSRETKHQTLIQIKQRHLVEAAESMTPSVSEAERMRFHIIYKTFVASRGGNFTDSMQTVGKRATLA</sequence>
<dbReference type="GO" id="GO:0016558">
    <property type="term" value="P:protein import into peroxisome matrix"/>
    <property type="evidence" value="ECO:0007669"/>
    <property type="project" value="TreeGrafter"/>
</dbReference>
<evidence type="ECO:0000256" key="3">
    <source>
        <dbReference type="ARBA" id="ARBA00022741"/>
    </source>
</evidence>
<organism evidence="11">
    <name type="scientific">Capitella teleta</name>
    <name type="common">Polychaete worm</name>
    <dbReference type="NCBI Taxonomy" id="283909"/>
    <lineage>
        <taxon>Eukaryota</taxon>
        <taxon>Metazoa</taxon>
        <taxon>Spiralia</taxon>
        <taxon>Lophotrochozoa</taxon>
        <taxon>Annelida</taxon>
        <taxon>Polychaeta</taxon>
        <taxon>Sedentaria</taxon>
        <taxon>Scolecida</taxon>
        <taxon>Capitellidae</taxon>
        <taxon>Capitella</taxon>
    </lineage>
</organism>
<evidence type="ECO:0000313" key="12">
    <source>
        <dbReference type="EnsemblMetazoa" id="CapteP183010"/>
    </source>
</evidence>
<dbReference type="Gene3D" id="1.10.8.60">
    <property type="match status" value="2"/>
</dbReference>
<dbReference type="InterPro" id="IPR003960">
    <property type="entry name" value="ATPase_AAA_CS"/>
</dbReference>
<dbReference type="CDD" id="cd19526">
    <property type="entry name" value="RecA-like_PEX1_r2"/>
    <property type="match status" value="1"/>
</dbReference>
<dbReference type="InterPro" id="IPR009010">
    <property type="entry name" value="Asp_de-COase-like_dom_sf"/>
</dbReference>
<keyword evidence="4" id="KW-0378">Hydrolase</keyword>
<feature type="domain" description="AAA+ ATPase" evidence="10">
    <location>
        <begin position="493"/>
        <end position="639"/>
    </location>
</feature>
<dbReference type="SUPFAM" id="SSF50692">
    <property type="entry name" value="ADC-like"/>
    <property type="match status" value="1"/>
</dbReference>
<evidence type="ECO:0000313" key="13">
    <source>
        <dbReference type="Proteomes" id="UP000014760"/>
    </source>
</evidence>
<dbReference type="Pfam" id="PF09262">
    <property type="entry name" value="PEX-1N"/>
    <property type="match status" value="1"/>
</dbReference>
<dbReference type="Pfam" id="PF00004">
    <property type="entry name" value="AAA"/>
    <property type="match status" value="2"/>
</dbReference>
<dbReference type="GO" id="GO:0005829">
    <property type="term" value="C:cytosol"/>
    <property type="evidence" value="ECO:0007669"/>
    <property type="project" value="TreeGrafter"/>
</dbReference>
<reference evidence="12" key="3">
    <citation type="submission" date="2015-06" db="UniProtKB">
        <authorList>
            <consortium name="EnsemblMetazoa"/>
        </authorList>
    </citation>
    <scope>IDENTIFICATION</scope>
</reference>
<dbReference type="InterPro" id="IPR050168">
    <property type="entry name" value="AAA_ATPase_domain"/>
</dbReference>
<evidence type="ECO:0000256" key="5">
    <source>
        <dbReference type="ARBA" id="ARBA00022840"/>
    </source>
</evidence>
<dbReference type="InterPro" id="IPR003959">
    <property type="entry name" value="ATPase_AAA_core"/>
</dbReference>
<dbReference type="FunCoup" id="R7VFQ0">
    <property type="interactions" value="1830"/>
</dbReference>
<keyword evidence="13" id="KW-1185">Reference proteome</keyword>
<dbReference type="InterPro" id="IPR015343">
    <property type="entry name" value="PEX1-N-lobe"/>
</dbReference>
<dbReference type="FunFam" id="3.40.50.300:FF:001852">
    <property type="entry name" value="Peroxisomal biogenesis factor 1"/>
    <property type="match status" value="1"/>
</dbReference>
<dbReference type="PANTHER" id="PTHR23077">
    <property type="entry name" value="AAA-FAMILY ATPASE"/>
    <property type="match status" value="1"/>
</dbReference>